<feature type="region of interest" description="Disordered" evidence="1">
    <location>
        <begin position="17"/>
        <end position="105"/>
    </location>
</feature>
<evidence type="ECO:0000313" key="3">
    <source>
        <dbReference type="Proteomes" id="UP000822688"/>
    </source>
</evidence>
<protein>
    <submittedName>
        <fullName evidence="2">Uncharacterized protein</fullName>
    </submittedName>
</protein>
<gene>
    <name evidence="2" type="ORF">KC19_5G195400</name>
</gene>
<dbReference type="AlphaFoldDB" id="A0A8T0I3C6"/>
<organism evidence="2 3">
    <name type="scientific">Ceratodon purpureus</name>
    <name type="common">Fire moss</name>
    <name type="synonym">Dicranum purpureum</name>
    <dbReference type="NCBI Taxonomy" id="3225"/>
    <lineage>
        <taxon>Eukaryota</taxon>
        <taxon>Viridiplantae</taxon>
        <taxon>Streptophyta</taxon>
        <taxon>Embryophyta</taxon>
        <taxon>Bryophyta</taxon>
        <taxon>Bryophytina</taxon>
        <taxon>Bryopsida</taxon>
        <taxon>Dicranidae</taxon>
        <taxon>Pseudoditrichales</taxon>
        <taxon>Ditrichaceae</taxon>
        <taxon>Ceratodon</taxon>
    </lineage>
</organism>
<accession>A0A8T0I3C6</accession>
<evidence type="ECO:0000313" key="2">
    <source>
        <dbReference type="EMBL" id="KAG0577972.1"/>
    </source>
</evidence>
<dbReference type="Proteomes" id="UP000822688">
    <property type="component" value="Chromosome 5"/>
</dbReference>
<feature type="compositionally biased region" description="Basic and acidic residues" evidence="1">
    <location>
        <begin position="35"/>
        <end position="46"/>
    </location>
</feature>
<reference evidence="2" key="1">
    <citation type="submission" date="2020-06" db="EMBL/GenBank/DDBJ databases">
        <title>WGS assembly of Ceratodon purpureus strain R40.</title>
        <authorList>
            <person name="Carey S.B."/>
            <person name="Jenkins J."/>
            <person name="Shu S."/>
            <person name="Lovell J.T."/>
            <person name="Sreedasyam A."/>
            <person name="Maumus F."/>
            <person name="Tiley G.P."/>
            <person name="Fernandez-Pozo N."/>
            <person name="Barry K."/>
            <person name="Chen C."/>
            <person name="Wang M."/>
            <person name="Lipzen A."/>
            <person name="Daum C."/>
            <person name="Saski C.A."/>
            <person name="Payton A.C."/>
            <person name="Mcbreen J.C."/>
            <person name="Conrad R.E."/>
            <person name="Kollar L.M."/>
            <person name="Olsson S."/>
            <person name="Huttunen S."/>
            <person name="Landis J.B."/>
            <person name="Wickett N.J."/>
            <person name="Johnson M.G."/>
            <person name="Rensing S.A."/>
            <person name="Grimwood J."/>
            <person name="Schmutz J."/>
            <person name="Mcdaniel S.F."/>
        </authorList>
    </citation>
    <scope>NUCLEOTIDE SEQUENCE</scope>
    <source>
        <strain evidence="2">R40</strain>
    </source>
</reference>
<dbReference type="EMBL" id="CM026425">
    <property type="protein sequence ID" value="KAG0577972.1"/>
    <property type="molecule type" value="Genomic_DNA"/>
</dbReference>
<feature type="region of interest" description="Disordered" evidence="1">
    <location>
        <begin position="389"/>
        <end position="443"/>
    </location>
</feature>
<name>A0A8T0I3C6_CERPU</name>
<keyword evidence="3" id="KW-1185">Reference proteome</keyword>
<comment type="caution">
    <text evidence="2">The sequence shown here is derived from an EMBL/GenBank/DDBJ whole genome shotgun (WGS) entry which is preliminary data.</text>
</comment>
<dbReference type="PANTHER" id="PTHR37911:SF1">
    <property type="entry name" value="OS04G0497900 PROTEIN"/>
    <property type="match status" value="1"/>
</dbReference>
<dbReference type="PANTHER" id="PTHR37911">
    <property type="entry name" value="OSJNBA0067K08.20 PROTEIN"/>
    <property type="match status" value="1"/>
</dbReference>
<sequence>MISEILRQRHVIHTREIPERRASVRTNAGRNKKWRNLEKGRLEGNKRTRSNGNANPGKPRPPTPGPDNRDGAVQGPEDGVNQDGTERAERVPRVKPKKGPKPRERVTWAGQDMLLLNSGERFKIGKEVTPWASVRTERMPDDYYKYGPFGPHAWKGVAVGTPRRATLADNMVVFFGTVENEEEHEQGDIQDCITGYSKRLDQMDESVGIQYYFAFVRQVQKVPNQSPWEEWTLVAQVAIESGDELDKWTLGEKLDRIMFEHITRCVAWFRPDLIYVKKPAYQIRFEPQKEFIEGWLKLLNPDNEPVNSRADSYYRRLCSLLGVAEDEEAEKVGTIFDGFSEDKKMECIEHVLTNHPVWLLYPYTHQTMQAEKQQESVVGMNTSANDIESIEADDDEDEDAWSEDDTRDDDSDEEFDESELGAFNGQYGEDFEFDEQDDGRSVGNEWEREEAKALAAEAMLDSPNAEIIDVDEEYWNEQAVKAYADIGIKSTKGKEIVEETETQQEELFLDAAVRPFTYTNLIKEVFIVRKALVDYAALRSWSR</sequence>
<evidence type="ECO:0000256" key="1">
    <source>
        <dbReference type="SAM" id="MobiDB-lite"/>
    </source>
</evidence>
<proteinExistence type="predicted"/>
<feature type="compositionally biased region" description="Acidic residues" evidence="1">
    <location>
        <begin position="389"/>
        <end position="419"/>
    </location>
</feature>